<dbReference type="Proteomes" id="UP000006671">
    <property type="component" value="Unassembled WGS sequence"/>
</dbReference>
<dbReference type="EMBL" id="GG738867">
    <property type="protein sequence ID" value="EFC44620.1"/>
    <property type="molecule type" value="Genomic_DNA"/>
</dbReference>
<sequence length="216" mass="24656">MQQQEEGTSREIILTSDLATNESIIQSKIPSKFIFAFGASKILHSARISLLDSERLSNLRYLILSDEAIYIFDDQDFERRIPNEHISEIVKSREPSVSSTEQKSHRILIRVHHSNEGSDLIIISKGATGVLEAFEKAKYTFTLVDPSEDLFSMARFVSDNAQQPSIDSLKQHLDKALQSSDLKNTMLYLETLRRNKHADWENDELISKAIEFVKSK</sequence>
<dbReference type="KEGG" id="ngr:NAEGRDRAFT_67498"/>
<name>D2VF47_NAEGR</name>
<reference evidence="1 2" key="1">
    <citation type="journal article" date="2010" name="Cell">
        <title>The genome of Naegleria gruberi illuminates early eukaryotic versatility.</title>
        <authorList>
            <person name="Fritz-Laylin L.K."/>
            <person name="Prochnik S.E."/>
            <person name="Ginger M.L."/>
            <person name="Dacks J.B."/>
            <person name="Carpenter M.L."/>
            <person name="Field M.C."/>
            <person name="Kuo A."/>
            <person name="Paredez A."/>
            <person name="Chapman J."/>
            <person name="Pham J."/>
            <person name="Shu S."/>
            <person name="Neupane R."/>
            <person name="Cipriano M."/>
            <person name="Mancuso J."/>
            <person name="Tu H."/>
            <person name="Salamov A."/>
            <person name="Lindquist E."/>
            <person name="Shapiro H."/>
            <person name="Lucas S."/>
            <person name="Grigoriev I.V."/>
            <person name="Cande W.Z."/>
            <person name="Fulton C."/>
            <person name="Rokhsar D.S."/>
            <person name="Dawson S.C."/>
        </authorList>
    </citation>
    <scope>NUCLEOTIDE SEQUENCE [LARGE SCALE GENOMIC DNA]</scope>
    <source>
        <strain evidence="1 2">NEG-M</strain>
    </source>
</reference>
<dbReference type="RefSeq" id="XP_002677364.1">
    <property type="nucleotide sequence ID" value="XM_002677318.1"/>
</dbReference>
<keyword evidence="2" id="KW-1185">Reference proteome</keyword>
<protein>
    <submittedName>
        <fullName evidence="1">Predicted protein</fullName>
    </submittedName>
</protein>
<dbReference type="AlphaFoldDB" id="D2VF47"/>
<dbReference type="VEuPathDB" id="AmoebaDB:NAEGRDRAFT_67498"/>
<proteinExistence type="predicted"/>
<gene>
    <name evidence="1" type="ORF">NAEGRDRAFT_67498</name>
</gene>
<dbReference type="InParanoid" id="D2VF47"/>
<dbReference type="OMA" id="ICKGANG"/>
<dbReference type="OrthoDB" id="10253606at2759"/>
<evidence type="ECO:0000313" key="1">
    <source>
        <dbReference type="EMBL" id="EFC44620.1"/>
    </source>
</evidence>
<accession>D2VF47</accession>
<evidence type="ECO:0000313" key="2">
    <source>
        <dbReference type="Proteomes" id="UP000006671"/>
    </source>
</evidence>
<organism evidence="2">
    <name type="scientific">Naegleria gruberi</name>
    <name type="common">Amoeba</name>
    <dbReference type="NCBI Taxonomy" id="5762"/>
    <lineage>
        <taxon>Eukaryota</taxon>
        <taxon>Discoba</taxon>
        <taxon>Heterolobosea</taxon>
        <taxon>Tetramitia</taxon>
        <taxon>Eutetramitia</taxon>
        <taxon>Vahlkampfiidae</taxon>
        <taxon>Naegleria</taxon>
    </lineage>
</organism>
<dbReference type="GeneID" id="8856924"/>